<accession>A0ABP0S6Z0</accession>
<sequence length="536" mass="61376">MRWNLLFLIFDFLIIPLPLWIDIFSPIFAAAYSLFISWLGALLLSLCAWKSLQANRLMLQVVDQTWENQIPRETFEEDLMCCALGSIELSTCNIWCPRSFHDFDELLRCLQMLSLADPFDSEDIPSFSALFEAVIQQSIDSLVSQTVAHRLIVVIGLEEGTPEVAEKASNLKKQYAGAFKRFHVTKHPPRWAGDREIRGKCSNANYTMRAAVTRLEEYGELNLACTTATSCDTDSIFPPRYFENLGYQFLTDPKAMEVVWQAPLYYNHYLTQRPWFVRAIGIMRAAYMLGLLIPFNINTMSIFSFSLDLCIKGDFFHAHYQMDDIIYTLTCMQALQKRIEIRMIPMPVISGPTSGSTYCEEIQEFVRQSERWTIGACEVFHYFVVKRRRYNCSAALSYGTDLGIWFVTYYGFILCSLTLSGLAAFLNYAIVDAKQGLFQQLVVAVGLASLAWTYLIFLIFFYLDRAACKLIYHLKMKPQGSEDASLGQNLKDWVLMWPSLVMYSCVAWREDGDTQTPTHAETESWVENGLVFAVSN</sequence>
<comment type="caution">
    <text evidence="2">The sequence shown here is derived from an EMBL/GenBank/DDBJ whole genome shotgun (WGS) entry which is preliminary data.</text>
</comment>
<feature type="transmembrane region" description="Helical" evidence="1">
    <location>
        <begin position="441"/>
        <end position="463"/>
    </location>
</feature>
<keyword evidence="1" id="KW-1133">Transmembrane helix</keyword>
<dbReference type="SUPFAM" id="SSF53448">
    <property type="entry name" value="Nucleotide-diphospho-sugar transferases"/>
    <property type="match status" value="1"/>
</dbReference>
<dbReference type="PANTHER" id="PTHR36851:SF1">
    <property type="entry name" value="GLYCO_TRANS_2-LIKE DOMAIN-CONTAINING PROTEIN"/>
    <property type="match status" value="1"/>
</dbReference>
<organism evidence="2 3">
    <name type="scientific">Durusdinium trenchii</name>
    <dbReference type="NCBI Taxonomy" id="1381693"/>
    <lineage>
        <taxon>Eukaryota</taxon>
        <taxon>Sar</taxon>
        <taxon>Alveolata</taxon>
        <taxon>Dinophyceae</taxon>
        <taxon>Suessiales</taxon>
        <taxon>Symbiodiniaceae</taxon>
        <taxon>Durusdinium</taxon>
    </lineage>
</organism>
<feature type="transmembrane region" description="Helical" evidence="1">
    <location>
        <begin position="27"/>
        <end position="49"/>
    </location>
</feature>
<feature type="transmembrane region" description="Helical" evidence="1">
    <location>
        <begin position="5"/>
        <end position="21"/>
    </location>
</feature>
<keyword evidence="1" id="KW-0472">Membrane</keyword>
<proteinExistence type="predicted"/>
<dbReference type="InterPro" id="IPR029044">
    <property type="entry name" value="Nucleotide-diphossugar_trans"/>
</dbReference>
<dbReference type="EMBL" id="CAXAMN010027062">
    <property type="protein sequence ID" value="CAK9108127.1"/>
    <property type="molecule type" value="Genomic_DNA"/>
</dbReference>
<reference evidence="2 3" key="1">
    <citation type="submission" date="2024-02" db="EMBL/GenBank/DDBJ databases">
        <authorList>
            <person name="Chen Y."/>
            <person name="Shah S."/>
            <person name="Dougan E. K."/>
            <person name="Thang M."/>
            <person name="Chan C."/>
        </authorList>
    </citation>
    <scope>NUCLEOTIDE SEQUENCE [LARGE SCALE GENOMIC DNA]</scope>
</reference>
<keyword evidence="1" id="KW-0812">Transmembrane</keyword>
<evidence type="ECO:0000313" key="3">
    <source>
        <dbReference type="Proteomes" id="UP001642484"/>
    </source>
</evidence>
<evidence type="ECO:0000256" key="1">
    <source>
        <dbReference type="SAM" id="Phobius"/>
    </source>
</evidence>
<feature type="transmembrane region" description="Helical" evidence="1">
    <location>
        <begin position="275"/>
        <end position="297"/>
    </location>
</feature>
<evidence type="ECO:0008006" key="4">
    <source>
        <dbReference type="Google" id="ProtNLM"/>
    </source>
</evidence>
<keyword evidence="3" id="KW-1185">Reference proteome</keyword>
<dbReference type="PANTHER" id="PTHR36851">
    <property type="entry name" value="UNNAMED PRODUCT"/>
    <property type="match status" value="1"/>
</dbReference>
<feature type="transmembrane region" description="Helical" evidence="1">
    <location>
        <begin position="407"/>
        <end position="429"/>
    </location>
</feature>
<name>A0ABP0S6Z0_9DINO</name>
<dbReference type="Proteomes" id="UP001642484">
    <property type="component" value="Unassembled WGS sequence"/>
</dbReference>
<protein>
    <recommendedName>
        <fullName evidence="4">Glycosyltransferase 2-like domain-containing protein</fullName>
    </recommendedName>
</protein>
<evidence type="ECO:0000313" key="2">
    <source>
        <dbReference type="EMBL" id="CAK9108127.1"/>
    </source>
</evidence>
<gene>
    <name evidence="2" type="ORF">CCMP2556_LOCUS50405</name>
</gene>